<dbReference type="RefSeq" id="WP_153271728.1">
    <property type="nucleotide sequence ID" value="NZ_CP043498.1"/>
</dbReference>
<keyword evidence="1" id="KW-0732">Signal</keyword>
<feature type="signal peptide" evidence="1">
    <location>
        <begin position="1"/>
        <end position="22"/>
    </location>
</feature>
<protein>
    <submittedName>
        <fullName evidence="2">Uncharacterized protein</fullName>
    </submittedName>
</protein>
<dbReference type="AlphaFoldDB" id="A0A5Q0CB45"/>
<sequence length="161" mass="17240">MSATSRLLVIAVAATVALPALAGDFGGYHAPRHRGFVHREPFTVGHLGFSGRQIAFGRHHDGFDNRPWRNRLLKRFDRPNQSYGRGNVTIVLQATGNAASFGTYAGSSYAYDVDGGTYVTGGGYRFYAASAKQALAPKAKVIDVAKGNSCSYEAGVCVIRP</sequence>
<evidence type="ECO:0000313" key="3">
    <source>
        <dbReference type="Proteomes" id="UP000326881"/>
    </source>
</evidence>
<evidence type="ECO:0000313" key="2">
    <source>
        <dbReference type="EMBL" id="QFY61624.1"/>
    </source>
</evidence>
<dbReference type="OrthoDB" id="8304928at2"/>
<organism evidence="2 3">
    <name type="scientific">Rhizobium grahamii</name>
    <dbReference type="NCBI Taxonomy" id="1120045"/>
    <lineage>
        <taxon>Bacteria</taxon>
        <taxon>Pseudomonadati</taxon>
        <taxon>Pseudomonadota</taxon>
        <taxon>Alphaproteobacteria</taxon>
        <taxon>Hyphomicrobiales</taxon>
        <taxon>Rhizobiaceae</taxon>
        <taxon>Rhizobium/Agrobacterium group</taxon>
        <taxon>Rhizobium</taxon>
    </lineage>
</organism>
<dbReference type="KEGG" id="rgr:FZ934_15165"/>
<dbReference type="EMBL" id="CP043498">
    <property type="protein sequence ID" value="QFY61624.1"/>
    <property type="molecule type" value="Genomic_DNA"/>
</dbReference>
<keyword evidence="3" id="KW-1185">Reference proteome</keyword>
<feature type="chain" id="PRO_5024914565" evidence="1">
    <location>
        <begin position="23"/>
        <end position="161"/>
    </location>
</feature>
<proteinExistence type="predicted"/>
<dbReference type="Proteomes" id="UP000326881">
    <property type="component" value="Chromosome"/>
</dbReference>
<accession>A0A5Q0CB45</accession>
<name>A0A5Q0CB45_9HYPH</name>
<gene>
    <name evidence="2" type="ORF">FZ934_15165</name>
</gene>
<evidence type="ECO:0000256" key="1">
    <source>
        <dbReference type="SAM" id="SignalP"/>
    </source>
</evidence>
<reference evidence="2 3" key="1">
    <citation type="submission" date="2019-08" db="EMBL/GenBank/DDBJ databases">
        <title>Prosopis cineraria nodule microbiome.</title>
        <authorList>
            <person name="Ali R."/>
            <person name="Chaluvadi S.R."/>
            <person name="Wang X."/>
        </authorList>
    </citation>
    <scope>NUCLEOTIDE SEQUENCE [LARGE SCALE GENOMIC DNA]</scope>
    <source>
        <strain evidence="2 3">BG7</strain>
    </source>
</reference>